<reference evidence="2 3" key="1">
    <citation type="submission" date="2018-12" db="EMBL/GenBank/DDBJ databases">
        <title>Mesorhizobium carbonis sp. nov., isolated from coal mine water.</title>
        <authorList>
            <person name="Xin W."/>
            <person name="Xu Z."/>
            <person name="Xiang F."/>
            <person name="Zhang J."/>
            <person name="Xi L."/>
            <person name="Liu J."/>
        </authorList>
    </citation>
    <scope>NUCLEOTIDE SEQUENCE [LARGE SCALE GENOMIC DNA]</scope>
    <source>
        <strain evidence="2 3">B2.3</strain>
    </source>
</reference>
<proteinExistence type="inferred from homology"/>
<dbReference type="Gene3D" id="3.90.190.10">
    <property type="entry name" value="Protein tyrosine phosphatase superfamily"/>
    <property type="match status" value="1"/>
</dbReference>
<dbReference type="GO" id="GO:0004721">
    <property type="term" value="F:phosphoprotein phosphatase activity"/>
    <property type="evidence" value="ECO:0007669"/>
    <property type="project" value="InterPro"/>
</dbReference>
<dbReference type="AlphaFoldDB" id="A0A3S0A865"/>
<dbReference type="RefSeq" id="WP_126699078.1">
    <property type="nucleotide sequence ID" value="NZ_RWKW01000030.1"/>
</dbReference>
<dbReference type="Pfam" id="PF13350">
    <property type="entry name" value="Y_phosphatase3"/>
    <property type="match status" value="1"/>
</dbReference>
<dbReference type="SUPFAM" id="SSF52799">
    <property type="entry name" value="(Phosphotyrosine protein) phosphatases II"/>
    <property type="match status" value="1"/>
</dbReference>
<dbReference type="PANTHER" id="PTHR31126:SF1">
    <property type="entry name" value="TYROSINE SPECIFIC PROTEIN PHOSPHATASES DOMAIN-CONTAINING PROTEIN"/>
    <property type="match status" value="1"/>
</dbReference>
<evidence type="ECO:0000313" key="3">
    <source>
        <dbReference type="Proteomes" id="UP000278398"/>
    </source>
</evidence>
<gene>
    <name evidence="2" type="ORF">EJC49_08065</name>
</gene>
<protein>
    <submittedName>
        <fullName evidence="2">Tyrosine-protein phosphatase</fullName>
    </submittedName>
</protein>
<accession>A0A3S0A865</accession>
<evidence type="ECO:0000256" key="1">
    <source>
        <dbReference type="ARBA" id="ARBA00009580"/>
    </source>
</evidence>
<sequence>MSGTFERHIRLQGAFNVRDLGGYARAGGGTTRWRSVLRADGLQGLTPADVATLLDLGLVTVIDLRSHVELARDPSAFAKHAHVDYRHIPLFDSLAPVDQLLASSASFGLAERYASAADLCGPALGRVATTVAEAGDGVVLFNCTAGKDRTGIVAAMLLSLAGVADDEIVADYALTATVGAVLMDRLRQAAKARGLSETAAATLLGSEPDTMRAFLRHVAGRHGGFAAYLAGTGLSPDMLDRLVRRLG</sequence>
<dbReference type="EMBL" id="RWKW01000030">
    <property type="protein sequence ID" value="RST86865.1"/>
    <property type="molecule type" value="Genomic_DNA"/>
</dbReference>
<dbReference type="OrthoDB" id="1188001at2"/>
<dbReference type="Proteomes" id="UP000278398">
    <property type="component" value="Unassembled WGS sequence"/>
</dbReference>
<comment type="similarity">
    <text evidence="1">Belongs to the protein-tyrosine phosphatase family.</text>
</comment>
<dbReference type="InterPro" id="IPR029021">
    <property type="entry name" value="Prot-tyrosine_phosphatase-like"/>
</dbReference>
<keyword evidence="3" id="KW-1185">Reference proteome</keyword>
<dbReference type="InterPro" id="IPR026893">
    <property type="entry name" value="Tyr/Ser_Pase_IphP-type"/>
</dbReference>
<evidence type="ECO:0000313" key="2">
    <source>
        <dbReference type="EMBL" id="RST86865.1"/>
    </source>
</evidence>
<dbReference type="PANTHER" id="PTHR31126">
    <property type="entry name" value="TYROSINE-PROTEIN PHOSPHATASE"/>
    <property type="match status" value="1"/>
</dbReference>
<organism evidence="2 3">
    <name type="scientific">Aquibium carbonis</name>
    <dbReference type="NCBI Taxonomy" id="2495581"/>
    <lineage>
        <taxon>Bacteria</taxon>
        <taxon>Pseudomonadati</taxon>
        <taxon>Pseudomonadota</taxon>
        <taxon>Alphaproteobacteria</taxon>
        <taxon>Hyphomicrobiales</taxon>
        <taxon>Phyllobacteriaceae</taxon>
        <taxon>Aquibium</taxon>
    </lineage>
</organism>
<comment type="caution">
    <text evidence="2">The sequence shown here is derived from an EMBL/GenBank/DDBJ whole genome shotgun (WGS) entry which is preliminary data.</text>
</comment>
<name>A0A3S0A865_9HYPH</name>